<protein>
    <submittedName>
        <fullName evidence="3">Coiled-coil domain containing 195</fullName>
    </submittedName>
</protein>
<reference evidence="3" key="1">
    <citation type="submission" date="2025-08" db="UniProtKB">
        <authorList>
            <consortium name="Ensembl"/>
        </authorList>
    </citation>
    <scope>IDENTIFICATION</scope>
</reference>
<dbReference type="GeneTree" id="ENSGT00850000133636"/>
<dbReference type="Proteomes" id="UP000694398">
    <property type="component" value="Unassembled WGS sequence"/>
</dbReference>
<accession>A0A8C2VB44</accession>
<feature type="region of interest" description="Disordered" evidence="2">
    <location>
        <begin position="32"/>
        <end position="61"/>
    </location>
</feature>
<dbReference type="Ensembl" id="ENSCLAT00000013110.1">
    <property type="protein sequence ID" value="ENSCLAP00000012960.1"/>
    <property type="gene ID" value="ENSCLAG00000008945.1"/>
</dbReference>
<reference evidence="3" key="2">
    <citation type="submission" date="2025-09" db="UniProtKB">
        <authorList>
            <consortium name="Ensembl"/>
        </authorList>
    </citation>
    <scope>IDENTIFICATION</scope>
</reference>
<keyword evidence="4" id="KW-1185">Reference proteome</keyword>
<feature type="coiled-coil region" evidence="1">
    <location>
        <begin position="4"/>
        <end position="31"/>
    </location>
</feature>
<keyword evidence="1" id="KW-0175">Coiled coil</keyword>
<evidence type="ECO:0000313" key="4">
    <source>
        <dbReference type="Proteomes" id="UP000694398"/>
    </source>
</evidence>
<gene>
    <name evidence="3" type="primary">CCDC195</name>
</gene>
<evidence type="ECO:0000256" key="2">
    <source>
        <dbReference type="SAM" id="MobiDB-lite"/>
    </source>
</evidence>
<sequence length="171" mass="18944">MEANIQLLRIIQEMRTEINKLEKENQALRIKLTPRSEKTSLSREESGDDKGEEACEQSLASPHGDVMIVRRTKAINKHPYNGVLEVQGTIDSLACSSTKKQDNEEMMLAADSCSSNGSSQRVSPEDGFGCRDKIKTVSFLLPMDLSSYSKSASSLKYSPNRTTNQLSIIAE</sequence>
<feature type="compositionally biased region" description="Basic and acidic residues" evidence="2">
    <location>
        <begin position="34"/>
        <end position="53"/>
    </location>
</feature>
<evidence type="ECO:0000256" key="1">
    <source>
        <dbReference type="SAM" id="Coils"/>
    </source>
</evidence>
<proteinExistence type="predicted"/>
<dbReference type="AlphaFoldDB" id="A0A8C2VB44"/>
<evidence type="ECO:0000313" key="3">
    <source>
        <dbReference type="Ensembl" id="ENSCLAP00000012960.1"/>
    </source>
</evidence>
<name>A0A8C2VB44_CHILA</name>
<dbReference type="OMA" id="PEHVFGC"/>
<organism evidence="3 4">
    <name type="scientific">Chinchilla lanigera</name>
    <name type="common">Long-tailed chinchilla</name>
    <name type="synonym">Chinchilla villidera</name>
    <dbReference type="NCBI Taxonomy" id="34839"/>
    <lineage>
        <taxon>Eukaryota</taxon>
        <taxon>Metazoa</taxon>
        <taxon>Chordata</taxon>
        <taxon>Craniata</taxon>
        <taxon>Vertebrata</taxon>
        <taxon>Euteleostomi</taxon>
        <taxon>Mammalia</taxon>
        <taxon>Eutheria</taxon>
        <taxon>Euarchontoglires</taxon>
        <taxon>Glires</taxon>
        <taxon>Rodentia</taxon>
        <taxon>Hystricomorpha</taxon>
        <taxon>Chinchillidae</taxon>
        <taxon>Chinchilla</taxon>
    </lineage>
</organism>